<dbReference type="KEGG" id="fas:105270678"/>
<dbReference type="GO" id="GO:0005634">
    <property type="term" value="C:nucleus"/>
    <property type="evidence" value="ECO:0007669"/>
    <property type="project" value="TreeGrafter"/>
</dbReference>
<name>A0A9R1U6A5_9HYME</name>
<dbReference type="RefSeq" id="XP_011310079.1">
    <property type="nucleotide sequence ID" value="XM_011311777.1"/>
</dbReference>
<reference evidence="3" key="1">
    <citation type="submission" date="2025-08" db="UniProtKB">
        <authorList>
            <consortium name="RefSeq"/>
        </authorList>
    </citation>
    <scope>IDENTIFICATION</scope>
    <source>
        <strain evidence="3">USDA-PBARC FA_bdor</strain>
        <tissue evidence="3">Whole organism</tissue>
    </source>
</reference>
<dbReference type="AlphaFoldDB" id="A0A9R1U6A5"/>
<proteinExistence type="inferred from homology"/>
<gene>
    <name evidence="3" type="primary">LOC105270678</name>
</gene>
<dbReference type="GeneID" id="105270678"/>
<dbReference type="Pfam" id="PF11176">
    <property type="entry name" value="Tma16"/>
    <property type="match status" value="1"/>
</dbReference>
<dbReference type="OrthoDB" id="270284at2759"/>
<evidence type="ECO:0000313" key="2">
    <source>
        <dbReference type="Proteomes" id="UP000694866"/>
    </source>
</evidence>
<dbReference type="Proteomes" id="UP000694866">
    <property type="component" value="Unplaced"/>
</dbReference>
<evidence type="ECO:0000256" key="1">
    <source>
        <dbReference type="ARBA" id="ARBA00034127"/>
    </source>
</evidence>
<keyword evidence="2" id="KW-1185">Reference proteome</keyword>
<dbReference type="PANTHER" id="PTHR13349:SF2">
    <property type="entry name" value="TRANSLATION MACHINERY-ASSOCIATED PROTEIN 16"/>
    <property type="match status" value="1"/>
</dbReference>
<organism evidence="2 3">
    <name type="scientific">Fopius arisanus</name>
    <dbReference type="NCBI Taxonomy" id="64838"/>
    <lineage>
        <taxon>Eukaryota</taxon>
        <taxon>Metazoa</taxon>
        <taxon>Ecdysozoa</taxon>
        <taxon>Arthropoda</taxon>
        <taxon>Hexapoda</taxon>
        <taxon>Insecta</taxon>
        <taxon>Pterygota</taxon>
        <taxon>Neoptera</taxon>
        <taxon>Endopterygota</taxon>
        <taxon>Hymenoptera</taxon>
        <taxon>Apocrita</taxon>
        <taxon>Ichneumonoidea</taxon>
        <taxon>Braconidae</taxon>
        <taxon>Opiinae</taxon>
        <taxon>Fopius</taxon>
    </lineage>
</organism>
<dbReference type="Gene3D" id="1.20.1440.170">
    <property type="entry name" value="Translation machinery-associated protein 16-like"/>
    <property type="match status" value="1"/>
</dbReference>
<dbReference type="InterPro" id="IPR021346">
    <property type="entry name" value="Tma16"/>
</dbReference>
<comment type="similarity">
    <text evidence="1">Belongs to the TMA16 family.</text>
</comment>
<sequence length="165" mass="19446">MSAIMKKELMKQKKLLHPNSRKVLAIAKKSKKASNRVNAKQTGSMKQNLIREKMMWIREHMIPDVCPYPSNLTGELLEKYIARHDEEMSKIVEGKLGKRNRSRTSREDILRMMKERELEEYNGPGIEIPNILVSSQCEMLRKWDGELRYLPNFSFRRFGKKHVTN</sequence>
<evidence type="ECO:0000313" key="3">
    <source>
        <dbReference type="RefSeq" id="XP_011310079.1"/>
    </source>
</evidence>
<dbReference type="PANTHER" id="PTHR13349">
    <property type="entry name" value="TRANSLATION MACHINERY-ASSOCIATED PROTEIN 16"/>
    <property type="match status" value="1"/>
</dbReference>
<protein>
    <submittedName>
        <fullName evidence="3">Translation machinery-associated protein 16</fullName>
    </submittedName>
</protein>
<dbReference type="InterPro" id="IPR038356">
    <property type="entry name" value="Tma16_sf"/>
</dbReference>
<accession>A0A9R1U6A5</accession>